<dbReference type="Pfam" id="PF03704">
    <property type="entry name" value="BTAD"/>
    <property type="match status" value="1"/>
</dbReference>
<dbReference type="InterPro" id="IPR027417">
    <property type="entry name" value="P-loop_NTPase"/>
</dbReference>
<dbReference type="SUPFAM" id="SSF52540">
    <property type="entry name" value="P-loop containing nucleoside triphosphate hydrolases"/>
    <property type="match status" value="1"/>
</dbReference>
<dbReference type="InterPro" id="IPR016032">
    <property type="entry name" value="Sig_transdc_resp-reg_C-effctor"/>
</dbReference>
<evidence type="ECO:0000256" key="2">
    <source>
        <dbReference type="ARBA" id="ARBA00023125"/>
    </source>
</evidence>
<evidence type="ECO:0000256" key="3">
    <source>
        <dbReference type="PROSITE-ProRule" id="PRU01091"/>
    </source>
</evidence>
<dbReference type="CDD" id="cd15831">
    <property type="entry name" value="BTAD"/>
    <property type="match status" value="1"/>
</dbReference>
<dbReference type="InterPro" id="IPR036388">
    <property type="entry name" value="WH-like_DNA-bd_sf"/>
</dbReference>
<evidence type="ECO:0000313" key="6">
    <source>
        <dbReference type="Proteomes" id="UP000467124"/>
    </source>
</evidence>
<evidence type="ECO:0000313" key="5">
    <source>
        <dbReference type="EMBL" id="MYR32719.1"/>
    </source>
</evidence>
<dbReference type="InterPro" id="IPR005158">
    <property type="entry name" value="BTAD"/>
</dbReference>
<dbReference type="Gene3D" id="1.10.10.10">
    <property type="entry name" value="Winged helix-like DNA-binding domain superfamily/Winged helix DNA-binding domain"/>
    <property type="match status" value="1"/>
</dbReference>
<dbReference type="RefSeq" id="WP_161110866.1">
    <property type="nucleotide sequence ID" value="NZ_WWHY01000001.1"/>
</dbReference>
<evidence type="ECO:0000259" key="4">
    <source>
        <dbReference type="PROSITE" id="PS51755"/>
    </source>
</evidence>
<dbReference type="SUPFAM" id="SSF46894">
    <property type="entry name" value="C-terminal effector domain of the bipartite response regulators"/>
    <property type="match status" value="1"/>
</dbReference>
<proteinExistence type="inferred from homology"/>
<dbReference type="PANTHER" id="PTHR47691:SF3">
    <property type="entry name" value="HTH-TYPE TRANSCRIPTIONAL REGULATOR RV0890C-RELATED"/>
    <property type="match status" value="1"/>
</dbReference>
<reference evidence="5 6" key="1">
    <citation type="journal article" date="2019" name="Nat. Commun.">
        <title>The antimicrobial potential of Streptomyces from insect microbiomes.</title>
        <authorList>
            <person name="Chevrette M.G."/>
            <person name="Carlson C.M."/>
            <person name="Ortega H.E."/>
            <person name="Thomas C."/>
            <person name="Ananiev G.E."/>
            <person name="Barns K.J."/>
            <person name="Book A.J."/>
            <person name="Cagnazzo J."/>
            <person name="Carlos C."/>
            <person name="Flanigan W."/>
            <person name="Grubbs K.J."/>
            <person name="Horn H.A."/>
            <person name="Hoffmann F.M."/>
            <person name="Klassen J.L."/>
            <person name="Knack J.J."/>
            <person name="Lewin G.R."/>
            <person name="McDonald B.R."/>
            <person name="Muller L."/>
            <person name="Melo W.G.P."/>
            <person name="Pinto-Tomas A.A."/>
            <person name="Schmitz A."/>
            <person name="Wendt-Pienkowski E."/>
            <person name="Wildman S."/>
            <person name="Zhao M."/>
            <person name="Zhang F."/>
            <person name="Bugni T.S."/>
            <person name="Andes D.R."/>
            <person name="Pupo M.T."/>
            <person name="Currie C.R."/>
        </authorList>
    </citation>
    <scope>NUCLEOTIDE SEQUENCE [LARGE SCALE GENOMIC DNA]</scope>
    <source>
        <strain evidence="5 6">SID5840</strain>
    </source>
</reference>
<dbReference type="InterPro" id="IPR001867">
    <property type="entry name" value="OmpR/PhoB-type_DNA-bd"/>
</dbReference>
<dbReference type="PANTHER" id="PTHR47691">
    <property type="entry name" value="REGULATOR-RELATED"/>
    <property type="match status" value="1"/>
</dbReference>
<dbReference type="SMART" id="SM01043">
    <property type="entry name" value="BTAD"/>
    <property type="match status" value="1"/>
</dbReference>
<dbReference type="SUPFAM" id="SSF46785">
    <property type="entry name" value="Winged helix' DNA-binding domain"/>
    <property type="match status" value="1"/>
</dbReference>
<dbReference type="Pfam" id="PF00486">
    <property type="entry name" value="Trans_reg_C"/>
    <property type="match status" value="1"/>
</dbReference>
<dbReference type="InterPro" id="IPR049945">
    <property type="entry name" value="AAA_22"/>
</dbReference>
<name>A0A7K2IRV8_9ACTN</name>
<sequence length="1024" mass="111844">MRFEVLGRLVVRSSDGEAVGVPETRVRALLADLLTVAGRPLSVDRLVDDLWDTPPARPAAAVQTRVWRLRRALEAAEPGGRSLVVSGPAGYRLDVPREAIDAHRFEDLLTRAREDGDLARRVALLDEALGLWRGSAYADFGDETFALPEVRRLTELRMLALEESAEARLALGGHGPLVGELAVLVAEHPLRERLRAAHIRALYSSGRQSEALENHRDLSERLREELGVDPSPELVDLQRAILAQDPALEPRGRDEPPEPLTELVGRDDAVARVRSLFDEGRRLVTLTGPGGVGKTRLALGTATRAPETFPGRVRLVELAGAGGVAEIVDTMAAALDLREDAVVGSSAVERLVEALRTRETLLILDNCEHVIGPVAELTGRLLRECPRLRVLATSREPLNLAGETVWPVPPLDLASATRLFVARAADAVPGFVVHPERREAVEAICRRLDGLPLALELAATRVRALEVHELADRLDDRFRLLDVGRRGVPERQQTLRAMIDWSWEPLTEPERTVLRRLAVHADGCSLEAAEAVCSDEGLSRSSVLPLLATLVDRSLVTVVRGASGTRYRLLESVAAYCLERLDEAGDREETERRHVDHHTALAEEAERGLRGHGQRAWSERLDRETADLRLALDRAVRSGEGETALRLVNAQAWYWFLRGRLSEGRRSLDRALEVAGRGPDTEGVRTARVWERILALWGGDPVHGDPFRAAEELDGPRERARAIWLMSTAVTGGHDVSANVARFDRALEASRGTNDRWGTAGALAGRAEQAILLGDLDGARRDAERSLALFEGLGDAWGRLQAMDVLAKHAEITEDYEEAARLHREGLGAAEELALWPQVSYRLSGLGRIALLTGDLEAARSLHERALRVAVDRSATSAEQFAEVGLAMVARRQGRLDDAERYLQRWVGWLDDLAGDAGTALIKAELGFVAELRGDVATAYRRHEEGLVAARRTGDPRALALAMEGLAGAEALAGHHEKAARLLRDAAEARASVGVPLPVAERGDIDRITAVVREALGAHDGKPV</sequence>
<dbReference type="EMBL" id="WWHY01000001">
    <property type="protein sequence ID" value="MYR32719.1"/>
    <property type="molecule type" value="Genomic_DNA"/>
</dbReference>
<dbReference type="Gene3D" id="1.25.40.10">
    <property type="entry name" value="Tetratricopeptide repeat domain"/>
    <property type="match status" value="2"/>
</dbReference>
<comment type="similarity">
    <text evidence="1">Belongs to the AfsR/DnrI/RedD regulatory family.</text>
</comment>
<dbReference type="SUPFAM" id="SSF48452">
    <property type="entry name" value="TPR-like"/>
    <property type="match status" value="3"/>
</dbReference>
<dbReference type="Pfam" id="PF25872">
    <property type="entry name" value="HTH_77"/>
    <property type="match status" value="1"/>
</dbReference>
<dbReference type="GO" id="GO:0003677">
    <property type="term" value="F:DNA binding"/>
    <property type="evidence" value="ECO:0007669"/>
    <property type="project" value="UniProtKB-UniRule"/>
</dbReference>
<dbReference type="Proteomes" id="UP000467124">
    <property type="component" value="Unassembled WGS sequence"/>
</dbReference>
<dbReference type="AlphaFoldDB" id="A0A7K2IRV8"/>
<dbReference type="SMART" id="SM00862">
    <property type="entry name" value="Trans_reg_C"/>
    <property type="match status" value="1"/>
</dbReference>
<dbReference type="GO" id="GO:0006355">
    <property type="term" value="P:regulation of DNA-templated transcription"/>
    <property type="evidence" value="ECO:0007669"/>
    <property type="project" value="InterPro"/>
</dbReference>
<keyword evidence="2 3" id="KW-0238">DNA-binding</keyword>
<dbReference type="PRINTS" id="PR00364">
    <property type="entry name" value="DISEASERSIST"/>
</dbReference>
<feature type="domain" description="OmpR/PhoB-type" evidence="4">
    <location>
        <begin position="1"/>
        <end position="95"/>
    </location>
</feature>
<dbReference type="Gene3D" id="3.40.50.300">
    <property type="entry name" value="P-loop containing nucleotide triphosphate hydrolases"/>
    <property type="match status" value="1"/>
</dbReference>
<accession>A0A7K2IRV8</accession>
<feature type="DNA-binding region" description="OmpR/PhoB-type" evidence="3">
    <location>
        <begin position="1"/>
        <end position="95"/>
    </location>
</feature>
<dbReference type="InterPro" id="IPR011990">
    <property type="entry name" value="TPR-like_helical_dom_sf"/>
</dbReference>
<dbReference type="InterPro" id="IPR036390">
    <property type="entry name" value="WH_DNA-bd_sf"/>
</dbReference>
<protein>
    <submittedName>
        <fullName evidence="5">AfsR/SARP family transcriptional regulator</fullName>
    </submittedName>
</protein>
<evidence type="ECO:0000256" key="1">
    <source>
        <dbReference type="ARBA" id="ARBA00005820"/>
    </source>
</evidence>
<comment type="caution">
    <text evidence="5">The sequence shown here is derived from an EMBL/GenBank/DDBJ whole genome shotgun (WGS) entry which is preliminary data.</text>
</comment>
<dbReference type="GO" id="GO:0000160">
    <property type="term" value="P:phosphorelay signal transduction system"/>
    <property type="evidence" value="ECO:0007669"/>
    <property type="project" value="InterPro"/>
</dbReference>
<dbReference type="Pfam" id="PF13401">
    <property type="entry name" value="AAA_22"/>
    <property type="match status" value="1"/>
</dbReference>
<dbReference type="PROSITE" id="PS51755">
    <property type="entry name" value="OMPR_PHOB"/>
    <property type="match status" value="1"/>
</dbReference>
<gene>
    <name evidence="5" type="ORF">GTW20_10630</name>
</gene>
<dbReference type="GO" id="GO:0016887">
    <property type="term" value="F:ATP hydrolysis activity"/>
    <property type="evidence" value="ECO:0007669"/>
    <property type="project" value="InterPro"/>
</dbReference>
<dbReference type="InterPro" id="IPR058852">
    <property type="entry name" value="HTH_77"/>
</dbReference>
<organism evidence="5 6">
    <name type="scientific">Nocardiopsis alba</name>
    <dbReference type="NCBI Taxonomy" id="53437"/>
    <lineage>
        <taxon>Bacteria</taxon>
        <taxon>Bacillati</taxon>
        <taxon>Actinomycetota</taxon>
        <taxon>Actinomycetes</taxon>
        <taxon>Streptosporangiales</taxon>
        <taxon>Nocardiopsidaceae</taxon>
        <taxon>Nocardiopsis</taxon>
    </lineage>
</organism>